<dbReference type="PANTHER" id="PTHR30273">
    <property type="entry name" value="PERIPLASMIC SIGNAL SENSOR AND SIGMA FACTOR ACTIVATOR FECR-RELATED"/>
    <property type="match status" value="1"/>
</dbReference>
<keyword evidence="7" id="KW-1185">Reference proteome</keyword>
<dbReference type="Gene3D" id="2.60.120.1440">
    <property type="match status" value="1"/>
</dbReference>
<dbReference type="EMBL" id="CP043839">
    <property type="protein sequence ID" value="WOF14469.1"/>
    <property type="molecule type" value="Genomic_DNA"/>
</dbReference>
<name>A0A7X5YCT9_9BACT</name>
<reference evidence="5 7" key="1">
    <citation type="submission" date="2019-09" db="EMBL/GenBank/DDBJ databases">
        <title>Butyricimonas paravirosa DSM 105722 (=214-4 = JCM 18677 = CCUG 65563).</title>
        <authorList>
            <person name="Le Roy T."/>
            <person name="Cani P.D."/>
        </authorList>
    </citation>
    <scope>NUCLEOTIDE SEQUENCE [LARGE SCALE GENOMIC DNA]</scope>
    <source>
        <strain evidence="5 7">DSM 105722</strain>
    </source>
</reference>
<evidence type="ECO:0000259" key="3">
    <source>
        <dbReference type="Pfam" id="PF16344"/>
    </source>
</evidence>
<dbReference type="GO" id="GO:0016989">
    <property type="term" value="F:sigma factor antagonist activity"/>
    <property type="evidence" value="ECO:0007669"/>
    <property type="project" value="TreeGrafter"/>
</dbReference>
<dbReference type="Gene3D" id="3.55.50.30">
    <property type="match status" value="1"/>
</dbReference>
<protein>
    <submittedName>
        <fullName evidence="5">FecR family protein</fullName>
    </submittedName>
</protein>
<dbReference type="Proteomes" id="UP001302374">
    <property type="component" value="Chromosome"/>
</dbReference>
<evidence type="ECO:0000313" key="7">
    <source>
        <dbReference type="Proteomes" id="UP001302374"/>
    </source>
</evidence>
<sequence length="393" mass="45448">MKEFNKIRYNAIHEIVEEILQAIKTKKDVNSCKKLLDLLQDESPDHEFLQRISSEKIFIQYYNERQKRDKQKDIEHLVNDLNNQKKRKRVHRLYAGLTSIAAAAILLFGIFIWQFTGNKPDELAHIRQFKQDIQCKRPILVLDNGSKLELQKLDTLLNDNQNGITTITREQIAYNTQKSDVIKYNTLIIPAGYSYRVKLADGSEVMLNAGSRLKYPVSGMTEYREVELDGEAFFKVTKSNHPFIVKTGKSFVKVYGTEFNVNNDPAGDVEVVLVNGSVGFNTDNGQELMLCPNQKCEYNSTDNNVTIKDVDVHSYIAWLNNEFNYDQVPLDYFLKKVATWYGVEFKYDKPRLESIEFYISTSRNTSLSDLLLLIEKSTDLKFTQESDKVFIIK</sequence>
<dbReference type="PANTHER" id="PTHR30273:SF2">
    <property type="entry name" value="PROTEIN FECR"/>
    <property type="match status" value="1"/>
</dbReference>
<evidence type="ECO:0000259" key="2">
    <source>
        <dbReference type="Pfam" id="PF04773"/>
    </source>
</evidence>
<evidence type="ECO:0000313" key="4">
    <source>
        <dbReference type="EMBL" id="NJC18023.1"/>
    </source>
</evidence>
<reference evidence="4 6" key="2">
    <citation type="submission" date="2020-03" db="EMBL/GenBank/DDBJ databases">
        <title>Genomic Encyclopedia of Type Strains, Phase IV (KMG-IV): sequencing the most valuable type-strain genomes for metagenomic binning, comparative biology and taxonomic classification.</title>
        <authorList>
            <person name="Goeker M."/>
        </authorList>
    </citation>
    <scope>NUCLEOTIDE SEQUENCE [LARGE SCALE GENOMIC DNA]</scope>
    <source>
        <strain evidence="4 6">DSM 105722</strain>
    </source>
</reference>
<dbReference type="RefSeq" id="WP_118304145.1">
    <property type="nucleotide sequence ID" value="NZ_BMPA01000006.1"/>
</dbReference>
<dbReference type="GeneID" id="86893709"/>
<feature type="domain" description="FecR protein" evidence="2">
    <location>
        <begin position="191"/>
        <end position="278"/>
    </location>
</feature>
<evidence type="ECO:0000256" key="1">
    <source>
        <dbReference type="SAM" id="Phobius"/>
    </source>
</evidence>
<dbReference type="Proteomes" id="UP000576368">
    <property type="component" value="Unassembled WGS sequence"/>
</dbReference>
<dbReference type="EMBL" id="JAATLI010000005">
    <property type="protein sequence ID" value="NJC18023.1"/>
    <property type="molecule type" value="Genomic_DNA"/>
</dbReference>
<organism evidence="4 6">
    <name type="scientific">Butyricimonas paravirosa</name>
    <dbReference type="NCBI Taxonomy" id="1472417"/>
    <lineage>
        <taxon>Bacteria</taxon>
        <taxon>Pseudomonadati</taxon>
        <taxon>Bacteroidota</taxon>
        <taxon>Bacteroidia</taxon>
        <taxon>Bacteroidales</taxon>
        <taxon>Odoribacteraceae</taxon>
        <taxon>Butyricimonas</taxon>
    </lineage>
</organism>
<dbReference type="InterPro" id="IPR012373">
    <property type="entry name" value="Ferrdict_sens_TM"/>
</dbReference>
<dbReference type="InterPro" id="IPR006860">
    <property type="entry name" value="FecR"/>
</dbReference>
<keyword evidence="1" id="KW-1133">Transmembrane helix</keyword>
<feature type="transmembrane region" description="Helical" evidence="1">
    <location>
        <begin position="93"/>
        <end position="113"/>
    </location>
</feature>
<dbReference type="Pfam" id="PF04773">
    <property type="entry name" value="FecR"/>
    <property type="match status" value="1"/>
</dbReference>
<accession>A0A7X5YCT9</accession>
<evidence type="ECO:0000313" key="6">
    <source>
        <dbReference type="Proteomes" id="UP000576368"/>
    </source>
</evidence>
<proteinExistence type="predicted"/>
<gene>
    <name evidence="5" type="ORF">F1644_20400</name>
    <name evidence="4" type="ORF">GGR15_001640</name>
</gene>
<dbReference type="Pfam" id="PF16344">
    <property type="entry name" value="FecR_C"/>
    <property type="match status" value="1"/>
</dbReference>
<keyword evidence="1" id="KW-0812">Transmembrane</keyword>
<keyword evidence="1" id="KW-0472">Membrane</keyword>
<dbReference type="InterPro" id="IPR032508">
    <property type="entry name" value="FecR_C"/>
</dbReference>
<feature type="domain" description="Protein FecR C-terminal" evidence="3">
    <location>
        <begin position="323"/>
        <end position="391"/>
    </location>
</feature>
<dbReference type="AlphaFoldDB" id="A0A7X5YCT9"/>
<evidence type="ECO:0000313" key="5">
    <source>
        <dbReference type="EMBL" id="WOF14469.1"/>
    </source>
</evidence>